<dbReference type="CDD" id="cd04733">
    <property type="entry name" value="OYE_like_2_FMN"/>
    <property type="match status" value="1"/>
</dbReference>
<dbReference type="PANTHER" id="PTHR43656:SF2">
    <property type="entry name" value="BINDING OXIDOREDUCTASE, PUTATIVE (AFU_ORTHOLOGUE AFUA_2G08260)-RELATED"/>
    <property type="match status" value="1"/>
</dbReference>
<evidence type="ECO:0000313" key="5">
    <source>
        <dbReference type="Proteomes" id="UP001486808"/>
    </source>
</evidence>
<dbReference type="Pfam" id="PF00724">
    <property type="entry name" value="Oxidored_FMN"/>
    <property type="match status" value="1"/>
</dbReference>
<feature type="domain" description="NADH:flavin oxidoreductase/NADH oxidase N-terminal" evidence="3">
    <location>
        <begin position="3"/>
        <end position="339"/>
    </location>
</feature>
<evidence type="ECO:0000313" key="4">
    <source>
        <dbReference type="EMBL" id="GAA6132675.1"/>
    </source>
</evidence>
<dbReference type="InterPro" id="IPR013785">
    <property type="entry name" value="Aldolase_TIM"/>
</dbReference>
<evidence type="ECO:0000256" key="1">
    <source>
        <dbReference type="ARBA" id="ARBA00022630"/>
    </source>
</evidence>
<dbReference type="RefSeq" id="WP_353389455.1">
    <property type="nucleotide sequence ID" value="NZ_BAABWD010000004.1"/>
</dbReference>
<protein>
    <submittedName>
        <fullName evidence="4">NADH:flavin oxidoreductase/NADH oxidase family protein</fullName>
    </submittedName>
</protein>
<accession>A0ABP9ZTA5</accession>
<gene>
    <name evidence="4" type="ORF">NBRC116187_30350</name>
</gene>
<keyword evidence="1" id="KW-0285">Flavoprotein</keyword>
<sequence length="413" mass="45105">MTDLFQPLTLPNGQQIPNRLAKAATEENLADSEHQPGSALRTLYGTWAEGGVGLIITGNVMVDRHALTGPGGVVLEDDRQLPAFRAWAKACRSHGAQAWMQINHPGRQMMAALGQPARGPSAVSVAIQGMEKLFAVPQALTEAEIEEIIQRYVNAAKLAEQAGFTGVQIHAAHGYLFSQFLSPLTNQRSDQWGGTLENRARILLRTVDAVRAAVSRQFCVAVKLNSADFQRGGFAVDDAIAVVQMLNERAVDLIELSGGSYESPAMQGQSRDGSTLAREAYFLTFAEQVQQVARMPLMVTGGVRRPQVAQQVLVSGIAMVGMATALALQPDLPRRWRSGEMIAVEPVRVDWKNRTLASVATQAIVKKQLVRLSQGKPTNVKVSPLLALVTSQLKIKRQSKRYRRWVADVDQRD</sequence>
<evidence type="ECO:0000259" key="3">
    <source>
        <dbReference type="Pfam" id="PF00724"/>
    </source>
</evidence>
<dbReference type="InterPro" id="IPR001155">
    <property type="entry name" value="OxRdtase_FMN_N"/>
</dbReference>
<dbReference type="PANTHER" id="PTHR43656">
    <property type="entry name" value="BINDING OXIDOREDUCTASE, PUTATIVE (AFU_ORTHOLOGUE AFUA_2G08260)-RELATED"/>
    <property type="match status" value="1"/>
</dbReference>
<evidence type="ECO:0000256" key="2">
    <source>
        <dbReference type="ARBA" id="ARBA00023002"/>
    </source>
</evidence>
<name>A0ABP9ZTA5_9GAMM</name>
<dbReference type="InterPro" id="IPR051799">
    <property type="entry name" value="NADH_flavin_oxidoreductase"/>
</dbReference>
<keyword evidence="5" id="KW-1185">Reference proteome</keyword>
<reference evidence="4 5" key="1">
    <citation type="submission" date="2024-04" db="EMBL/GenBank/DDBJ databases">
        <title>Draft genome sequence of Halopseudomonas sabulinigri NBRC 116187.</title>
        <authorList>
            <person name="Miyakawa T."/>
            <person name="Kusuya Y."/>
            <person name="Miura T."/>
        </authorList>
    </citation>
    <scope>NUCLEOTIDE SEQUENCE [LARGE SCALE GENOMIC DNA]</scope>
    <source>
        <strain evidence="4 5">4NH20-0042</strain>
    </source>
</reference>
<comment type="caution">
    <text evidence="4">The sequence shown here is derived from an EMBL/GenBank/DDBJ whole genome shotgun (WGS) entry which is preliminary data.</text>
</comment>
<dbReference type="Gene3D" id="3.20.20.70">
    <property type="entry name" value="Aldolase class I"/>
    <property type="match status" value="1"/>
</dbReference>
<keyword evidence="2" id="KW-0560">Oxidoreductase</keyword>
<dbReference type="EMBL" id="BAABWD010000004">
    <property type="protein sequence ID" value="GAA6132675.1"/>
    <property type="molecule type" value="Genomic_DNA"/>
</dbReference>
<organism evidence="4 5">
    <name type="scientific">Halopseudomonas sabulinigri</name>
    <dbReference type="NCBI Taxonomy" id="472181"/>
    <lineage>
        <taxon>Bacteria</taxon>
        <taxon>Pseudomonadati</taxon>
        <taxon>Pseudomonadota</taxon>
        <taxon>Gammaproteobacteria</taxon>
        <taxon>Pseudomonadales</taxon>
        <taxon>Pseudomonadaceae</taxon>
        <taxon>Halopseudomonas</taxon>
    </lineage>
</organism>
<proteinExistence type="predicted"/>
<dbReference type="SUPFAM" id="SSF51395">
    <property type="entry name" value="FMN-linked oxidoreductases"/>
    <property type="match status" value="1"/>
</dbReference>
<dbReference type="Proteomes" id="UP001486808">
    <property type="component" value="Unassembled WGS sequence"/>
</dbReference>